<accession>A0A433QXH1</accession>
<comment type="caution">
    <text evidence="5">The sequence shown here is derived from an EMBL/GenBank/DDBJ whole genome shotgun (WGS) entry which is preliminary data.</text>
</comment>
<dbReference type="InterPro" id="IPR003439">
    <property type="entry name" value="ABC_transporter-like_ATP-bd"/>
</dbReference>
<dbReference type="PANTHER" id="PTHR43119">
    <property type="entry name" value="ABC TRANSPORT PROTEIN ATP-BINDING COMPONENT-RELATED"/>
    <property type="match status" value="1"/>
</dbReference>
<feature type="compositionally biased region" description="Gly residues" evidence="3">
    <location>
        <begin position="240"/>
        <end position="249"/>
    </location>
</feature>
<dbReference type="GO" id="GO:0016887">
    <property type="term" value="F:ATP hydrolysis activity"/>
    <property type="evidence" value="ECO:0007669"/>
    <property type="project" value="InterPro"/>
</dbReference>
<evidence type="ECO:0000256" key="1">
    <source>
        <dbReference type="ARBA" id="ARBA00022741"/>
    </source>
</evidence>
<evidence type="ECO:0000256" key="3">
    <source>
        <dbReference type="SAM" id="MobiDB-lite"/>
    </source>
</evidence>
<dbReference type="AlphaFoldDB" id="A0A433QXH1"/>
<evidence type="ECO:0000313" key="6">
    <source>
        <dbReference type="Proteomes" id="UP000274822"/>
    </source>
</evidence>
<evidence type="ECO:0000313" key="5">
    <source>
        <dbReference type="EMBL" id="RUS34445.1"/>
    </source>
</evidence>
<dbReference type="EMBL" id="RBNJ01000480">
    <property type="protein sequence ID" value="RUS34445.1"/>
    <property type="molecule type" value="Genomic_DNA"/>
</dbReference>
<dbReference type="SUPFAM" id="SSF52540">
    <property type="entry name" value="P-loop containing nucleoside triphosphate hydrolases"/>
    <property type="match status" value="1"/>
</dbReference>
<dbReference type="PROSITE" id="PS50893">
    <property type="entry name" value="ABC_TRANSPORTER_2"/>
    <property type="match status" value="1"/>
</dbReference>
<gene>
    <name evidence="5" type="ORF">BC938DRAFT_480336</name>
</gene>
<feature type="region of interest" description="Disordered" evidence="3">
    <location>
        <begin position="228"/>
        <end position="249"/>
    </location>
</feature>
<protein>
    <submittedName>
        <fullName evidence="5">P-loop containing nucleoside triphosphate hydrolase protein</fullName>
    </submittedName>
</protein>
<proteinExistence type="predicted"/>
<keyword evidence="6" id="KW-1185">Reference proteome</keyword>
<reference evidence="5 6" key="1">
    <citation type="journal article" date="2018" name="New Phytol.">
        <title>Phylogenomics of Endogonaceae and evolution of mycorrhizas within Mucoromycota.</title>
        <authorList>
            <person name="Chang Y."/>
            <person name="Desiro A."/>
            <person name="Na H."/>
            <person name="Sandor L."/>
            <person name="Lipzen A."/>
            <person name="Clum A."/>
            <person name="Barry K."/>
            <person name="Grigoriev I.V."/>
            <person name="Martin F.M."/>
            <person name="Stajich J.E."/>
            <person name="Smith M.E."/>
            <person name="Bonito G."/>
            <person name="Spatafora J.W."/>
        </authorList>
    </citation>
    <scope>NUCLEOTIDE SEQUENCE [LARGE SCALE GENOMIC DNA]</scope>
    <source>
        <strain evidence="5 6">AD002</strain>
    </source>
</reference>
<feature type="domain" description="ABC transporter" evidence="4">
    <location>
        <begin position="4"/>
        <end position="249"/>
    </location>
</feature>
<dbReference type="SMART" id="SM00382">
    <property type="entry name" value="AAA"/>
    <property type="match status" value="1"/>
</dbReference>
<keyword evidence="2" id="KW-0067">ATP-binding</keyword>
<dbReference type="GO" id="GO:0005524">
    <property type="term" value="F:ATP binding"/>
    <property type="evidence" value="ECO:0007669"/>
    <property type="project" value="UniProtKB-KW"/>
</dbReference>
<dbReference type="InterPro" id="IPR003593">
    <property type="entry name" value="AAA+_ATPase"/>
</dbReference>
<evidence type="ECO:0000256" key="2">
    <source>
        <dbReference type="ARBA" id="ARBA00022840"/>
    </source>
</evidence>
<keyword evidence="5" id="KW-0378">Hydrolase</keyword>
<evidence type="ECO:0000259" key="4">
    <source>
        <dbReference type="PROSITE" id="PS50893"/>
    </source>
</evidence>
<name>A0A433QXH1_9FUNG</name>
<dbReference type="InterPro" id="IPR017871">
    <property type="entry name" value="ABC_transporter-like_CS"/>
</dbReference>
<dbReference type="InterPro" id="IPR027417">
    <property type="entry name" value="P-loop_NTPase"/>
</dbReference>
<sequence>MPFFEARSVSKARSDGSWLFKDINVSLNKGDIVALTGPSGVGKTTFLKCIAELILYEGGKSYLQDKSADEYGIPSWRSRVMYVPQRPPVMEGTPLEFFETVKNFASQSKRREFGSPCLIYTCEIPIVYAHTIYVFFEVEIGIGWELSPDLWEQTWNTLSGGEMQRIAIAIAVALNPDVLLLDEPTSALDPDTSILVERTLQKHTCLWITHNPEQEKRVASQHLILGPHGEHHLNGNGNHRSGGAGSVRG</sequence>
<dbReference type="PANTHER" id="PTHR43119:SF1">
    <property type="entry name" value="ABC TRANSPORTER DOMAIN-CONTAINING PROTEIN"/>
    <property type="match status" value="1"/>
</dbReference>
<dbReference type="Proteomes" id="UP000274822">
    <property type="component" value="Unassembled WGS sequence"/>
</dbReference>
<keyword evidence="1" id="KW-0547">Nucleotide-binding</keyword>
<dbReference type="Gene3D" id="3.40.50.300">
    <property type="entry name" value="P-loop containing nucleotide triphosphate hydrolases"/>
    <property type="match status" value="1"/>
</dbReference>
<dbReference type="PROSITE" id="PS00211">
    <property type="entry name" value="ABC_TRANSPORTER_1"/>
    <property type="match status" value="1"/>
</dbReference>
<dbReference type="Pfam" id="PF00005">
    <property type="entry name" value="ABC_tran"/>
    <property type="match status" value="1"/>
</dbReference>
<organism evidence="5 6">
    <name type="scientific">Jimgerdemannia flammicorona</name>
    <dbReference type="NCBI Taxonomy" id="994334"/>
    <lineage>
        <taxon>Eukaryota</taxon>
        <taxon>Fungi</taxon>
        <taxon>Fungi incertae sedis</taxon>
        <taxon>Mucoromycota</taxon>
        <taxon>Mucoromycotina</taxon>
        <taxon>Endogonomycetes</taxon>
        <taxon>Endogonales</taxon>
        <taxon>Endogonaceae</taxon>
        <taxon>Jimgerdemannia</taxon>
    </lineage>
</organism>